<comment type="caution">
    <text evidence="1">The sequence shown here is derived from an EMBL/GenBank/DDBJ whole genome shotgun (WGS) entry which is preliminary data.</text>
</comment>
<protein>
    <submittedName>
        <fullName evidence="1">Odorant receptor</fullName>
    </submittedName>
</protein>
<gene>
    <name evidence="1" type="ORF">MML48_8g00005587</name>
</gene>
<keyword evidence="1" id="KW-0675">Receptor</keyword>
<keyword evidence="2" id="KW-1185">Reference proteome</keyword>
<evidence type="ECO:0000313" key="2">
    <source>
        <dbReference type="Proteomes" id="UP001056778"/>
    </source>
</evidence>
<accession>A0ACB9SQI3</accession>
<proteinExistence type="predicted"/>
<dbReference type="EMBL" id="CM043022">
    <property type="protein sequence ID" value="KAI4456259.1"/>
    <property type="molecule type" value="Genomic_DNA"/>
</dbReference>
<sequence length="399" mass="45744">MVLPLFSFPNKLPKNYFGLQRVVLKTLGISFTGNESFLYRTYSTLWLTSVVLSFSIVEFYEIYVYMDDMDALVNNLSYLGTDLLGIAKVAILLYYRLEIGRTLDNIEKGLFAPDKLRGGDLEETLIKRCILISNTQTCLYYVAVILVCIFAAIGTMLKRILHPEASKWETPFTTFSWFETNTSPTYEMIWAYQLSWRALYALIVSSTDSLIAGVLAHISTQCLILQNSVRNTILNAQKELNSLSQVDDSEYPNIPPKILAKKVKENVNYHLAIIDLADQFEELFNVLVLIIFIATLFILCFIMYHASLFDPLSIRAAQDFAYVVVICIQVFMYCYWGNQVRLESEKVAAACWQVDFVGTDVQFQKSLFLMIRRCQKPIVLTAGKFTTLSLQTYVWVFKF</sequence>
<name>A0ACB9SQI3_HOLOL</name>
<dbReference type="Proteomes" id="UP001056778">
    <property type="component" value="Chromosome 8"/>
</dbReference>
<evidence type="ECO:0000313" key="1">
    <source>
        <dbReference type="EMBL" id="KAI4456259.1"/>
    </source>
</evidence>
<reference evidence="1" key="1">
    <citation type="submission" date="2022-04" db="EMBL/GenBank/DDBJ databases">
        <title>Chromosome-scale genome assembly of Holotrichia oblita Faldermann.</title>
        <authorList>
            <person name="Rongchong L."/>
        </authorList>
    </citation>
    <scope>NUCLEOTIDE SEQUENCE</scope>
    <source>
        <strain evidence="1">81SQS9</strain>
    </source>
</reference>
<organism evidence="1 2">
    <name type="scientific">Holotrichia oblita</name>
    <name type="common">Chafer beetle</name>
    <dbReference type="NCBI Taxonomy" id="644536"/>
    <lineage>
        <taxon>Eukaryota</taxon>
        <taxon>Metazoa</taxon>
        <taxon>Ecdysozoa</taxon>
        <taxon>Arthropoda</taxon>
        <taxon>Hexapoda</taxon>
        <taxon>Insecta</taxon>
        <taxon>Pterygota</taxon>
        <taxon>Neoptera</taxon>
        <taxon>Endopterygota</taxon>
        <taxon>Coleoptera</taxon>
        <taxon>Polyphaga</taxon>
        <taxon>Scarabaeiformia</taxon>
        <taxon>Scarabaeidae</taxon>
        <taxon>Melolonthinae</taxon>
        <taxon>Holotrichia</taxon>
    </lineage>
</organism>